<dbReference type="Gene3D" id="3.40.50.300">
    <property type="entry name" value="P-loop containing nucleotide triphosphate hydrolases"/>
    <property type="match status" value="1"/>
</dbReference>
<feature type="compositionally biased region" description="Basic and acidic residues" evidence="8">
    <location>
        <begin position="262"/>
        <end position="280"/>
    </location>
</feature>
<dbReference type="Gene3D" id="1.20.120.140">
    <property type="entry name" value="Signal recognition particle SRP54, nucleotide-binding domain"/>
    <property type="match status" value="1"/>
</dbReference>
<dbReference type="CDD" id="cd14826">
    <property type="entry name" value="SR_alpha_SRX"/>
    <property type="match status" value="1"/>
</dbReference>
<protein>
    <submittedName>
        <fullName evidence="10">Signal recognition particle receptor subunit alpha</fullName>
    </submittedName>
</protein>
<dbReference type="InterPro" id="IPR042101">
    <property type="entry name" value="SRP54_N_sf"/>
</dbReference>
<dbReference type="PANTHER" id="PTHR43134">
    <property type="entry name" value="SIGNAL RECOGNITION PARTICLE RECEPTOR SUBUNIT ALPHA"/>
    <property type="match status" value="1"/>
</dbReference>
<dbReference type="InterPro" id="IPR013822">
    <property type="entry name" value="Signal_recog_particl_SRP54_hlx"/>
</dbReference>
<feature type="compositionally biased region" description="Basic residues" evidence="8">
    <location>
        <begin position="190"/>
        <end position="200"/>
    </location>
</feature>
<keyword evidence="6" id="KW-0472">Membrane</keyword>
<evidence type="ECO:0000313" key="10">
    <source>
        <dbReference type="EMBL" id="KAK2959377.1"/>
    </source>
</evidence>
<dbReference type="CDD" id="cd17876">
    <property type="entry name" value="SRalpha_C"/>
    <property type="match status" value="1"/>
</dbReference>
<evidence type="ECO:0000256" key="2">
    <source>
        <dbReference type="ARBA" id="ARBA00008531"/>
    </source>
</evidence>
<accession>A0ABQ9Y6L4</accession>
<gene>
    <name evidence="10" type="ORF">BLNAU_5686</name>
</gene>
<dbReference type="SUPFAM" id="SSF64356">
    <property type="entry name" value="SNARE-like"/>
    <property type="match status" value="1"/>
</dbReference>
<comment type="caution">
    <text evidence="10">The sequence shown here is derived from an EMBL/GenBank/DDBJ whole genome shotgun (WGS) entry which is preliminary data.</text>
</comment>
<dbReference type="SMART" id="SM00382">
    <property type="entry name" value="AAA"/>
    <property type="match status" value="1"/>
</dbReference>
<evidence type="ECO:0000256" key="5">
    <source>
        <dbReference type="ARBA" id="ARBA00023134"/>
    </source>
</evidence>
<feature type="compositionally biased region" description="Basic and acidic residues" evidence="8">
    <location>
        <begin position="214"/>
        <end position="245"/>
    </location>
</feature>
<evidence type="ECO:0000256" key="1">
    <source>
        <dbReference type="ARBA" id="ARBA00004397"/>
    </source>
</evidence>
<sequence>MVQFFTIFTKGGLILWQTEHYLKATFMSLINVLIRSVFMEQKKTERNFRRENYILQWSFANELDLVFACAYESYVIMDYVDELLEETKMKFLHLCHHRLPRFKIQFDFTHEFDDLMNKYTQRSLGAQAVPVQPVVFQQHPDSPQSNTQGTPEASSAQYPTKEPATETDQNQTQEMSQEDYLAQLGIRPVAKAKPKPKYQPRQRNPSSSPSRQTPNKEGRVWDGKTSKEEAKSLDYSKIYEEKMGPKDSSPSPSPASSPPMPDPKDIKLDDWPVKPKDDKPKKSLLSMFSFKGNTLEKEQIDKVMQKFHQELVAKNVATVIATKLCESVTAQLVGQKAGIGGNINTLLRSTLIQSIEQILTPSRSIDVLNDIDAVNTAERRPYSIVFCGVNGVGKSTSLSKVAFYLKHNNKKVMIAACDTFRSGAVEQLRVHSQKLDVYVYETGYGKDPSDVAGKALAFAKDHGYDVVLIDTAGRMQENVALMNGLTKLVYVNKPDLVLFVGEALVGNDGVDQLMTFNDKMKEGCRGQGREREIDGIVLTKFDAIDDKVGAALSMVYLTGHPIVFVGVGQNYTDLRRLNATTVANALLGE</sequence>
<dbReference type="PANTHER" id="PTHR43134:SF1">
    <property type="entry name" value="SIGNAL RECOGNITION PARTICLE RECEPTOR SUBUNIT ALPHA"/>
    <property type="match status" value="1"/>
</dbReference>
<comment type="subcellular location">
    <subcellularLocation>
        <location evidence="1">Endoplasmic reticulum membrane</location>
        <topology evidence="1">Peripheral membrane protein</topology>
        <orientation evidence="1">Cytoplasmic side</orientation>
    </subcellularLocation>
</comment>
<keyword evidence="11" id="KW-1185">Reference proteome</keyword>
<feature type="compositionally biased region" description="Pro residues" evidence="8">
    <location>
        <begin position="251"/>
        <end position="261"/>
    </location>
</feature>
<dbReference type="InterPro" id="IPR000897">
    <property type="entry name" value="SRP54_GTPase_dom"/>
</dbReference>
<dbReference type="Pfam" id="PF04086">
    <property type="entry name" value="SRP-alpha_N"/>
    <property type="match status" value="1"/>
</dbReference>
<evidence type="ECO:0000256" key="7">
    <source>
        <dbReference type="ARBA" id="ARBA00023170"/>
    </source>
</evidence>
<evidence type="ECO:0000256" key="4">
    <source>
        <dbReference type="ARBA" id="ARBA00022824"/>
    </source>
</evidence>
<feature type="domain" description="SRP54-type proteins GTP-binding" evidence="9">
    <location>
        <begin position="561"/>
        <end position="574"/>
    </location>
</feature>
<organism evidence="10 11">
    <name type="scientific">Blattamonas nauphoetae</name>
    <dbReference type="NCBI Taxonomy" id="2049346"/>
    <lineage>
        <taxon>Eukaryota</taxon>
        <taxon>Metamonada</taxon>
        <taxon>Preaxostyla</taxon>
        <taxon>Oxymonadida</taxon>
        <taxon>Blattamonas</taxon>
    </lineage>
</organism>
<dbReference type="InterPro" id="IPR011012">
    <property type="entry name" value="Longin-like_dom_sf"/>
</dbReference>
<feature type="compositionally biased region" description="Polar residues" evidence="8">
    <location>
        <begin position="139"/>
        <end position="158"/>
    </location>
</feature>
<keyword evidence="7 10" id="KW-0675">Receptor</keyword>
<dbReference type="Pfam" id="PF00448">
    <property type="entry name" value="SRP54"/>
    <property type="match status" value="1"/>
</dbReference>
<reference evidence="10 11" key="1">
    <citation type="journal article" date="2022" name="bioRxiv">
        <title>Genomics of Preaxostyla Flagellates Illuminates Evolutionary Transitions and the Path Towards Mitochondrial Loss.</title>
        <authorList>
            <person name="Novak L.V.F."/>
            <person name="Treitli S.C."/>
            <person name="Pyrih J."/>
            <person name="Halakuc P."/>
            <person name="Pipaliya S.V."/>
            <person name="Vacek V."/>
            <person name="Brzon O."/>
            <person name="Soukal P."/>
            <person name="Eme L."/>
            <person name="Dacks J.B."/>
            <person name="Karnkowska A."/>
            <person name="Elias M."/>
            <person name="Hampl V."/>
        </authorList>
    </citation>
    <scope>NUCLEOTIDE SEQUENCE [LARGE SCALE GENOMIC DNA]</scope>
    <source>
        <strain evidence="10">NAU3</strain>
        <tissue evidence="10">Gut</tissue>
    </source>
</reference>
<dbReference type="EMBL" id="JARBJD010000030">
    <property type="protein sequence ID" value="KAK2959377.1"/>
    <property type="molecule type" value="Genomic_DNA"/>
</dbReference>
<dbReference type="Pfam" id="PF02881">
    <property type="entry name" value="SRP54_N"/>
    <property type="match status" value="1"/>
</dbReference>
<name>A0ABQ9Y6L4_9EUKA</name>
<proteinExistence type="inferred from homology"/>
<keyword evidence="3" id="KW-0547">Nucleotide-binding</keyword>
<keyword evidence="4" id="KW-0256">Endoplasmic reticulum</keyword>
<dbReference type="PROSITE" id="PS00300">
    <property type="entry name" value="SRP54"/>
    <property type="match status" value="1"/>
</dbReference>
<dbReference type="InterPro" id="IPR036225">
    <property type="entry name" value="SRP/SRP_N"/>
</dbReference>
<evidence type="ECO:0000259" key="9">
    <source>
        <dbReference type="PROSITE" id="PS00300"/>
    </source>
</evidence>
<dbReference type="SUPFAM" id="SSF52540">
    <property type="entry name" value="P-loop containing nucleoside triphosphate hydrolases"/>
    <property type="match status" value="1"/>
</dbReference>
<dbReference type="InterPro" id="IPR027417">
    <property type="entry name" value="P-loop_NTPase"/>
</dbReference>
<evidence type="ECO:0000313" key="11">
    <source>
        <dbReference type="Proteomes" id="UP001281761"/>
    </source>
</evidence>
<evidence type="ECO:0000256" key="3">
    <source>
        <dbReference type="ARBA" id="ARBA00022741"/>
    </source>
</evidence>
<dbReference type="Proteomes" id="UP001281761">
    <property type="component" value="Unassembled WGS sequence"/>
</dbReference>
<feature type="region of interest" description="Disordered" evidence="8">
    <location>
        <begin position="137"/>
        <end position="175"/>
    </location>
</feature>
<feature type="compositionally biased region" description="Low complexity" evidence="8">
    <location>
        <begin position="201"/>
        <end position="212"/>
    </location>
</feature>
<evidence type="ECO:0000256" key="6">
    <source>
        <dbReference type="ARBA" id="ARBA00023136"/>
    </source>
</evidence>
<feature type="region of interest" description="Disordered" evidence="8">
    <location>
        <begin position="189"/>
        <end position="280"/>
    </location>
</feature>
<comment type="similarity">
    <text evidence="2">Belongs to the GTP-binding SRP family.</text>
</comment>
<dbReference type="InterPro" id="IPR003593">
    <property type="entry name" value="AAA+_ATPase"/>
</dbReference>
<keyword evidence="5" id="KW-0342">GTP-binding</keyword>
<feature type="compositionally biased region" description="Polar residues" evidence="8">
    <location>
        <begin position="166"/>
        <end position="175"/>
    </location>
</feature>
<dbReference type="SMART" id="SM00962">
    <property type="entry name" value="SRP54"/>
    <property type="match status" value="1"/>
</dbReference>
<dbReference type="Gene3D" id="3.30.450.60">
    <property type="match status" value="1"/>
</dbReference>
<evidence type="ECO:0000256" key="8">
    <source>
        <dbReference type="SAM" id="MobiDB-lite"/>
    </source>
</evidence>
<dbReference type="SUPFAM" id="SSF47364">
    <property type="entry name" value="Domain of the SRP/SRP receptor G-proteins"/>
    <property type="match status" value="1"/>
</dbReference>
<dbReference type="InterPro" id="IPR007222">
    <property type="entry name" value="Sig_recog_particle_rcpt_asu_N"/>
</dbReference>